<dbReference type="InterPro" id="IPR000620">
    <property type="entry name" value="EamA_dom"/>
</dbReference>
<evidence type="ECO:0000313" key="9">
    <source>
        <dbReference type="Proteomes" id="UP001501600"/>
    </source>
</evidence>
<feature type="transmembrane region" description="Helical" evidence="6">
    <location>
        <begin position="31"/>
        <end position="52"/>
    </location>
</feature>
<evidence type="ECO:0000313" key="8">
    <source>
        <dbReference type="EMBL" id="GAA5188315.1"/>
    </source>
</evidence>
<feature type="domain" description="EamA" evidence="7">
    <location>
        <begin position="152"/>
        <end position="281"/>
    </location>
</feature>
<dbReference type="Proteomes" id="UP001501600">
    <property type="component" value="Unassembled WGS sequence"/>
</dbReference>
<dbReference type="Pfam" id="PF00892">
    <property type="entry name" value="EamA"/>
    <property type="match status" value="2"/>
</dbReference>
<accession>A0ABP9RYB8</accession>
<evidence type="ECO:0000256" key="1">
    <source>
        <dbReference type="ARBA" id="ARBA00004651"/>
    </source>
</evidence>
<feature type="transmembrane region" description="Helical" evidence="6">
    <location>
        <begin position="210"/>
        <end position="230"/>
    </location>
</feature>
<feature type="transmembrane region" description="Helical" evidence="6">
    <location>
        <begin position="267"/>
        <end position="285"/>
    </location>
</feature>
<feature type="domain" description="EamA" evidence="7">
    <location>
        <begin position="3"/>
        <end position="136"/>
    </location>
</feature>
<feature type="transmembrane region" description="Helical" evidence="6">
    <location>
        <begin position="154"/>
        <end position="171"/>
    </location>
</feature>
<keyword evidence="9" id="KW-1185">Reference proteome</keyword>
<dbReference type="PANTHER" id="PTHR42920">
    <property type="entry name" value="OS03G0707200 PROTEIN-RELATED"/>
    <property type="match status" value="1"/>
</dbReference>
<sequence>MPAIVFPLIAVVIWAGNNLVGKLSVDVISPAAIAFYRWLLAAILLTPFMLPSVWKLRHFVLRNLFKFSLLAILGVVAFQSLGYVAAASTSATHMGLIGATVPLLTLLISLIVLREAPTLGAMLGAALSFIGLAILLSGGHLSNLTRDGINQGDLLMLIGATAYALYGVLIRHWQIPMSVWQSLYVQILLGLLWLMPAVLMSPSMAISESALPLVLYAGIASSVVAPFCWMSGIQKLGASNNAIFMNLIPLFTTASAVAILGEKLHSGHLVGGLLIISGVMLSQWLRQPLRLFTRRPTA</sequence>
<dbReference type="SUPFAM" id="SSF103481">
    <property type="entry name" value="Multidrug resistance efflux transporter EmrE"/>
    <property type="match status" value="2"/>
</dbReference>
<proteinExistence type="predicted"/>
<dbReference type="PANTHER" id="PTHR42920:SF11">
    <property type="entry name" value="INNER MEMBRANE PROTEIN YTFF"/>
    <property type="match status" value="1"/>
</dbReference>
<evidence type="ECO:0000259" key="7">
    <source>
        <dbReference type="Pfam" id="PF00892"/>
    </source>
</evidence>
<evidence type="ECO:0000256" key="4">
    <source>
        <dbReference type="ARBA" id="ARBA00022989"/>
    </source>
</evidence>
<feature type="transmembrane region" description="Helical" evidence="6">
    <location>
        <begin position="120"/>
        <end position="142"/>
    </location>
</feature>
<keyword evidence="4 6" id="KW-1133">Transmembrane helix</keyword>
<feature type="transmembrane region" description="Helical" evidence="6">
    <location>
        <begin position="91"/>
        <end position="113"/>
    </location>
</feature>
<keyword evidence="5 6" id="KW-0472">Membrane</keyword>
<feature type="transmembrane region" description="Helical" evidence="6">
    <location>
        <begin position="183"/>
        <end position="204"/>
    </location>
</feature>
<evidence type="ECO:0000256" key="2">
    <source>
        <dbReference type="ARBA" id="ARBA00022475"/>
    </source>
</evidence>
<name>A0ABP9RYB8_9GAMM</name>
<keyword evidence="2" id="KW-1003">Cell membrane</keyword>
<dbReference type="InterPro" id="IPR051258">
    <property type="entry name" value="Diverse_Substrate_Transporter"/>
</dbReference>
<reference evidence="9" key="1">
    <citation type="journal article" date="2019" name="Int. J. Syst. Evol. Microbiol.">
        <title>The Global Catalogue of Microorganisms (GCM) 10K type strain sequencing project: providing services to taxonomists for standard genome sequencing and annotation.</title>
        <authorList>
            <consortium name="The Broad Institute Genomics Platform"/>
            <consortium name="The Broad Institute Genome Sequencing Center for Infectious Disease"/>
            <person name="Wu L."/>
            <person name="Ma J."/>
        </authorList>
    </citation>
    <scope>NUCLEOTIDE SEQUENCE [LARGE SCALE GENOMIC DNA]</scope>
    <source>
        <strain evidence="9">JCM 18720</strain>
    </source>
</reference>
<evidence type="ECO:0000256" key="3">
    <source>
        <dbReference type="ARBA" id="ARBA00022692"/>
    </source>
</evidence>
<protein>
    <submittedName>
        <fullName evidence="8">DMT family transporter</fullName>
    </submittedName>
</protein>
<comment type="subcellular location">
    <subcellularLocation>
        <location evidence="1">Cell membrane</location>
        <topology evidence="1">Multi-pass membrane protein</topology>
    </subcellularLocation>
</comment>
<dbReference type="InterPro" id="IPR037185">
    <property type="entry name" value="EmrE-like"/>
</dbReference>
<comment type="caution">
    <text evidence="8">The sequence shown here is derived from an EMBL/GenBank/DDBJ whole genome shotgun (WGS) entry which is preliminary data.</text>
</comment>
<feature type="transmembrane region" description="Helical" evidence="6">
    <location>
        <begin position="242"/>
        <end position="261"/>
    </location>
</feature>
<gene>
    <name evidence="8" type="ORF">GCM10025772_08050</name>
</gene>
<feature type="transmembrane region" description="Helical" evidence="6">
    <location>
        <begin position="64"/>
        <end position="85"/>
    </location>
</feature>
<evidence type="ECO:0000256" key="5">
    <source>
        <dbReference type="ARBA" id="ARBA00023136"/>
    </source>
</evidence>
<dbReference type="RefSeq" id="WP_345315756.1">
    <property type="nucleotide sequence ID" value="NZ_BAABLF010000005.1"/>
</dbReference>
<keyword evidence="3 6" id="KW-0812">Transmembrane</keyword>
<evidence type="ECO:0000256" key="6">
    <source>
        <dbReference type="SAM" id="Phobius"/>
    </source>
</evidence>
<dbReference type="EMBL" id="BAABLF010000005">
    <property type="protein sequence ID" value="GAA5188315.1"/>
    <property type="molecule type" value="Genomic_DNA"/>
</dbReference>
<organism evidence="8 9">
    <name type="scientific">Ferrimonas gelatinilytica</name>
    <dbReference type="NCBI Taxonomy" id="1255257"/>
    <lineage>
        <taxon>Bacteria</taxon>
        <taxon>Pseudomonadati</taxon>
        <taxon>Pseudomonadota</taxon>
        <taxon>Gammaproteobacteria</taxon>
        <taxon>Alteromonadales</taxon>
        <taxon>Ferrimonadaceae</taxon>
        <taxon>Ferrimonas</taxon>
    </lineage>
</organism>